<dbReference type="InterPro" id="IPR011009">
    <property type="entry name" value="Kinase-like_dom_sf"/>
</dbReference>
<organism evidence="3 4">
    <name type="scientific">Sphagnum jensenii</name>
    <dbReference type="NCBI Taxonomy" id="128206"/>
    <lineage>
        <taxon>Eukaryota</taxon>
        <taxon>Viridiplantae</taxon>
        <taxon>Streptophyta</taxon>
        <taxon>Embryophyta</taxon>
        <taxon>Bryophyta</taxon>
        <taxon>Sphagnophytina</taxon>
        <taxon>Sphagnopsida</taxon>
        <taxon>Sphagnales</taxon>
        <taxon>Sphagnaceae</taxon>
        <taxon>Sphagnum</taxon>
    </lineage>
</organism>
<dbReference type="Pfam" id="PF13621">
    <property type="entry name" value="Cupin_8"/>
    <property type="match status" value="1"/>
</dbReference>
<accession>A0ABP1B8W2</accession>
<feature type="domain" description="JmjC" evidence="2">
    <location>
        <begin position="216"/>
        <end position="379"/>
    </location>
</feature>
<proteinExistence type="inferred from homology"/>
<dbReference type="SUPFAM" id="SSF81383">
    <property type="entry name" value="F-box domain"/>
    <property type="match status" value="1"/>
</dbReference>
<dbReference type="Pfam" id="PF01636">
    <property type="entry name" value="APH"/>
    <property type="match status" value="1"/>
</dbReference>
<dbReference type="SUPFAM" id="SSF56112">
    <property type="entry name" value="Protein kinase-like (PK-like)"/>
    <property type="match status" value="1"/>
</dbReference>
<sequence length="970" mass="110245">MQARKDRRPQGLGVFNVLEDELLCGILNQLAPRTLGTLACVSSVFYILCNEEPLWMQLCLHQHQGGVLQFQNSWRHSTLLKLGFVKKGTTTFKPPIHFDGFSSLFLYRRWYRCHVVLDSFAMDKGVIDRREHLSLKDFQAFYDGKKPVLVTDLTKEWPAQKTWNLKQMVDRYGDVAFKVSQSHGKKVKMKLKDYASYMQSQNDEEPLYIFDSKFGEVAPTMLQDYSVPSIFSEDLLALLDKQIRPPFRWLVAGPARSGASWHVDPALTSAWNALLSGRKRWALYPPGRVPPAVIVHVDEDDGSVNFDGPTSLQWWLDVYPTLRQEEKPLECTQLPGETIFVPSGWWHCVLNIDPSIAVTQNFVNTTNLELVCLDMAPGFHHRGVARAGRLAIAEKTTEVIASDVPDHQRSRSVAMEGHEHVENGKQLNGCGDVLNHENESLLLDVDFLVQHTEEHSNHFLSNTSKAGYLERTELRDWLRRLWKYRPDLHQCIWKCACMALDAGTWLQRVMCICESYGLSKPVGEEQLPVGNGSNPVYLVGNHVIKLCLKEDGTLAAINGLRSQLQFYHELVQSKSSLRNCVPTLIATGILIKDGEEYRVLPWDGTSECPSVNRVEKFGKKRQQDVAEDDKITCRAKWSDSQIEKEETSMRQCNGSVNMRTSKEEEPILWPFLVEKRCEGTNLTQLLHAMTKEDYVNLAFFLGEQLRLLHSLPAPSLSARAHAVNQLDLAVMVQSHNCRTEKSSLCNIPIEWQYFVGFLREQRANATERFLEWESMPCKLLEQLESYLPEDPVVLVGGLQICDGVAEMSQPPVWLHMDIMADNIQMVPFSGDNSKTCSPRMLQASYILDFGNVVQGDPLFELLALYVSVFKCDQVLLECFLKSYGGPLSTRHSNGQGLDGTAICEQLTGRDSTSLSYRAMCYCLLHEQDIMGAILKHRKDLRMAASLEEVEEKLWAVLNEWEMEFTAMDIK</sequence>
<dbReference type="SUPFAM" id="SSF51197">
    <property type="entry name" value="Clavaminate synthase-like"/>
    <property type="match status" value="1"/>
</dbReference>
<evidence type="ECO:0000313" key="3">
    <source>
        <dbReference type="EMBL" id="CAK9871623.1"/>
    </source>
</evidence>
<dbReference type="InterPro" id="IPR002575">
    <property type="entry name" value="Aminoglycoside_PTrfase"/>
</dbReference>
<name>A0ABP1B8W2_9BRYO</name>
<evidence type="ECO:0000313" key="4">
    <source>
        <dbReference type="Proteomes" id="UP001497522"/>
    </source>
</evidence>
<evidence type="ECO:0000256" key="1">
    <source>
        <dbReference type="ARBA" id="ARBA00006801"/>
    </source>
</evidence>
<gene>
    <name evidence="3" type="ORF">CSSPJE1EN2_LOCUS14291</name>
</gene>
<dbReference type="SMART" id="SM00558">
    <property type="entry name" value="JmjC"/>
    <property type="match status" value="1"/>
</dbReference>
<dbReference type="PANTHER" id="PTHR12480:SF35">
    <property type="entry name" value="TRANSCRIPTION FACTOR JUMONJI, JMJC DOMAIN-CONTAINING PROTEIN"/>
    <property type="match status" value="1"/>
</dbReference>
<dbReference type="PROSITE" id="PS51184">
    <property type="entry name" value="JMJC"/>
    <property type="match status" value="1"/>
</dbReference>
<dbReference type="Gene3D" id="2.60.120.650">
    <property type="entry name" value="Cupin"/>
    <property type="match status" value="1"/>
</dbReference>
<dbReference type="InterPro" id="IPR001810">
    <property type="entry name" value="F-box_dom"/>
</dbReference>
<evidence type="ECO:0000259" key="2">
    <source>
        <dbReference type="PROSITE" id="PS51184"/>
    </source>
</evidence>
<dbReference type="InterPro" id="IPR050910">
    <property type="entry name" value="JMJD6_ArgDemeth/LysHydrox"/>
</dbReference>
<dbReference type="InterPro" id="IPR041667">
    <property type="entry name" value="Cupin_8"/>
</dbReference>
<dbReference type="InterPro" id="IPR003347">
    <property type="entry name" value="JmjC_dom"/>
</dbReference>
<comment type="similarity">
    <text evidence="1">Belongs to the JARID1 histone demethylase family.</text>
</comment>
<dbReference type="EMBL" id="OZ023703">
    <property type="protein sequence ID" value="CAK9871623.1"/>
    <property type="molecule type" value="Genomic_DNA"/>
</dbReference>
<keyword evidence="4" id="KW-1185">Reference proteome</keyword>
<dbReference type="PANTHER" id="PTHR12480">
    <property type="entry name" value="ARGININE DEMETHYLASE AND LYSYL-HYDROXYLASE JMJD"/>
    <property type="match status" value="1"/>
</dbReference>
<dbReference type="Pfam" id="PF12937">
    <property type="entry name" value="F-box-like"/>
    <property type="match status" value="1"/>
</dbReference>
<reference evidence="3 4" key="1">
    <citation type="submission" date="2024-03" db="EMBL/GenBank/DDBJ databases">
        <authorList>
            <consortium name="ELIXIR-Norway"/>
            <consortium name="Elixir Norway"/>
        </authorList>
    </citation>
    <scope>NUCLEOTIDE SEQUENCE [LARGE SCALE GENOMIC DNA]</scope>
</reference>
<dbReference type="InterPro" id="IPR036047">
    <property type="entry name" value="F-box-like_dom_sf"/>
</dbReference>
<protein>
    <recommendedName>
        <fullName evidence="2">JmjC domain-containing protein</fullName>
    </recommendedName>
</protein>
<dbReference type="Gene3D" id="1.20.1280.50">
    <property type="match status" value="1"/>
</dbReference>
<dbReference type="Proteomes" id="UP001497522">
    <property type="component" value="Chromosome 2"/>
</dbReference>